<dbReference type="GO" id="GO:0016020">
    <property type="term" value="C:membrane"/>
    <property type="evidence" value="ECO:0007669"/>
    <property type="project" value="UniProtKB-SubCell"/>
</dbReference>
<reference evidence="8" key="1">
    <citation type="submission" date="2016-12" db="EMBL/GenBank/DDBJ databases">
        <title>Draft Genome Sequences od Carboxydothermus pertinax and islandicus, Hydrogenogenic Carboxydotrophic Bacteria.</title>
        <authorList>
            <person name="Fukuyama Y."/>
            <person name="Ohmae K."/>
            <person name="Yoneda Y."/>
            <person name="Yoshida T."/>
            <person name="Sako Y."/>
        </authorList>
    </citation>
    <scope>NUCLEOTIDE SEQUENCE [LARGE SCALE GENOMIC DNA]</scope>
    <source>
        <strain evidence="8">SET</strain>
    </source>
</reference>
<evidence type="ECO:0000256" key="1">
    <source>
        <dbReference type="ARBA" id="ARBA00004141"/>
    </source>
</evidence>
<dbReference type="STRING" id="661089.ciss_12490"/>
<dbReference type="Pfam" id="PF01594">
    <property type="entry name" value="AI-2E_transport"/>
    <property type="match status" value="1"/>
</dbReference>
<dbReference type="AlphaFoldDB" id="A0A1L8D2A8"/>
<dbReference type="OrthoDB" id="9774361at2"/>
<protein>
    <submittedName>
        <fullName evidence="7">Sporulation integral membrane protein YtvI</fullName>
    </submittedName>
</protein>
<comment type="caution">
    <text evidence="7">The sequence shown here is derived from an EMBL/GenBank/DDBJ whole genome shotgun (WGS) entry which is preliminary data.</text>
</comment>
<name>A0A1L8D2A8_9THEO</name>
<comment type="similarity">
    <text evidence="2">Belongs to the autoinducer-2 exporter (AI-2E) (TC 2.A.86) family.</text>
</comment>
<sequence>MENWKRYGIYFLGLLAGILGLWLIYKISVLYLLPFIIGIFIAIILEPMVSYLERRFNLKRAIGTGLSLTILLILFLTVISSFLVKLVTELYRLANYVPDMLTNIKDQVTFMIAGGNRFLGKLPPSLADSIKQNAEKLLDQMVEVGKNFFTGIFVGLAQVPEFIIILLIALIAAYFFSKDLPQYQRLIFNMLPENYRQKSEYVFQEAIAAALRFLKAQAILVGISTILTIFGLYLIGADYPLTLGLIIGFLDLVPIVGPSLIIFPWAGILLIQGKYLMAVEILILYLAISAFRKVVEAKVVAENLGLDPLATLISMYVGLKLMGVLGIAAGPIILLIIKALIDAEIINLHKK</sequence>
<evidence type="ECO:0000256" key="4">
    <source>
        <dbReference type="ARBA" id="ARBA00022989"/>
    </source>
</evidence>
<accession>A0A1L8D2A8</accession>
<dbReference type="Proteomes" id="UP000187338">
    <property type="component" value="Unassembled WGS sequence"/>
</dbReference>
<dbReference type="EMBL" id="BDJL01000038">
    <property type="protein sequence ID" value="GAV25316.1"/>
    <property type="molecule type" value="Genomic_DNA"/>
</dbReference>
<feature type="transmembrane region" description="Helical" evidence="6">
    <location>
        <begin position="61"/>
        <end position="84"/>
    </location>
</feature>
<evidence type="ECO:0000256" key="2">
    <source>
        <dbReference type="ARBA" id="ARBA00009773"/>
    </source>
</evidence>
<evidence type="ECO:0000256" key="3">
    <source>
        <dbReference type="ARBA" id="ARBA00022692"/>
    </source>
</evidence>
<feature type="transmembrane region" description="Helical" evidence="6">
    <location>
        <begin position="241"/>
        <end position="263"/>
    </location>
</feature>
<gene>
    <name evidence="7" type="ORF">ciss_12490</name>
</gene>
<proteinExistence type="inferred from homology"/>
<keyword evidence="3 6" id="KW-0812">Transmembrane</keyword>
<dbReference type="PANTHER" id="PTHR21716:SF68">
    <property type="entry name" value="TRANSPORT PROTEIN YTVI-RELATED"/>
    <property type="match status" value="1"/>
</dbReference>
<evidence type="ECO:0000313" key="7">
    <source>
        <dbReference type="EMBL" id="GAV25316.1"/>
    </source>
</evidence>
<comment type="subcellular location">
    <subcellularLocation>
        <location evidence="1">Membrane</location>
        <topology evidence="1">Multi-pass membrane protein</topology>
    </subcellularLocation>
</comment>
<dbReference type="GO" id="GO:0055085">
    <property type="term" value="P:transmembrane transport"/>
    <property type="evidence" value="ECO:0007669"/>
    <property type="project" value="TreeGrafter"/>
</dbReference>
<feature type="transmembrane region" description="Helical" evidence="6">
    <location>
        <begin position="148"/>
        <end position="176"/>
    </location>
</feature>
<feature type="transmembrane region" description="Helical" evidence="6">
    <location>
        <begin position="275"/>
        <end position="295"/>
    </location>
</feature>
<feature type="transmembrane region" description="Helical" evidence="6">
    <location>
        <begin position="7"/>
        <end position="25"/>
    </location>
</feature>
<evidence type="ECO:0000313" key="8">
    <source>
        <dbReference type="Proteomes" id="UP000187338"/>
    </source>
</evidence>
<feature type="transmembrane region" description="Helical" evidence="6">
    <location>
        <begin position="315"/>
        <end position="341"/>
    </location>
</feature>
<evidence type="ECO:0000256" key="6">
    <source>
        <dbReference type="SAM" id="Phobius"/>
    </source>
</evidence>
<keyword evidence="8" id="KW-1185">Reference proteome</keyword>
<dbReference type="NCBIfam" id="TIGR02872">
    <property type="entry name" value="spore_ytvI"/>
    <property type="match status" value="1"/>
</dbReference>
<dbReference type="PANTHER" id="PTHR21716">
    <property type="entry name" value="TRANSMEMBRANE PROTEIN"/>
    <property type="match status" value="1"/>
</dbReference>
<organism evidence="7 8">
    <name type="scientific">Carboxydothermus islandicus</name>
    <dbReference type="NCBI Taxonomy" id="661089"/>
    <lineage>
        <taxon>Bacteria</taxon>
        <taxon>Bacillati</taxon>
        <taxon>Bacillota</taxon>
        <taxon>Clostridia</taxon>
        <taxon>Thermoanaerobacterales</taxon>
        <taxon>Thermoanaerobacteraceae</taxon>
        <taxon>Carboxydothermus</taxon>
    </lineage>
</organism>
<keyword evidence="5 6" id="KW-0472">Membrane</keyword>
<keyword evidence="4 6" id="KW-1133">Transmembrane helix</keyword>
<evidence type="ECO:0000256" key="5">
    <source>
        <dbReference type="ARBA" id="ARBA00023136"/>
    </source>
</evidence>
<feature type="transmembrane region" description="Helical" evidence="6">
    <location>
        <begin position="218"/>
        <end position="235"/>
    </location>
</feature>
<feature type="transmembrane region" description="Helical" evidence="6">
    <location>
        <begin position="31"/>
        <end position="49"/>
    </location>
</feature>
<dbReference type="InterPro" id="IPR014227">
    <property type="entry name" value="YtvI-like"/>
</dbReference>
<dbReference type="RefSeq" id="WP_075865479.1">
    <property type="nucleotide sequence ID" value="NZ_BDJL01000038.1"/>
</dbReference>
<dbReference type="InterPro" id="IPR002549">
    <property type="entry name" value="AI-2E-like"/>
</dbReference>